<keyword evidence="3" id="KW-1185">Reference proteome</keyword>
<accession>A0A087TX89</accession>
<sequence>MLMATSSLSLKEFGRRFRKALSVPFLLNQVCSTNIQEFVESYAASLGCSEKSLFFPLLTCAAACMGTDCYIELTSHWHEPPILWTLVITPKTLLRIDVAEHLKQLLLKAQNEVWVLEHCEDTKDHLRKFVFDLLTLDQLHEMLKLSNGHGLAIYNSVRSLHKVMVTPEDADIMFRLYSGLGWFADSRVTRNTVSKTRVNFSIISTPTNVHQALTTSPNFPELFHQCFLTTCSEENHVKFGQLSVVSETEKLLEIFTSLLKLHSMKGPIVYKLSSEATEKFSQIHDELTDKAKQMARKNAHKVFQPALSYLGRLSCVLHVLDNVLESINYKVPITQLTWSTEISASTVWQARELLGHVVEQRHALMEQTMIEASQPKNVRAPAIDLVDGQTAPRQQRSPYTAHTPPMNSVQRSPVPVQRPTFSPSIARRNLMNTRVRTPTRGTFEPLLNQSNERRNVEPIIASVCSAGLPVTREEPAFRPVISSCETLANSTTNNLNAELNLPPTLSVSVSDESEPSQPVLLSRTPFTSVLDVSKEDFLKSHRSSVRKLLMHGISQISASRCVQLKLTPDPTASEEGQIYTSSFARSFLKKLESLGFGICDGPKSGNLRHFIFKKKKFSALTEEQKQILSDIKISERDYNKCFTLPAVQESSQNGSVVCLE</sequence>
<organism evidence="2 3">
    <name type="scientific">Stegodyphus mimosarum</name>
    <name type="common">African social velvet spider</name>
    <dbReference type="NCBI Taxonomy" id="407821"/>
    <lineage>
        <taxon>Eukaryota</taxon>
        <taxon>Metazoa</taxon>
        <taxon>Ecdysozoa</taxon>
        <taxon>Arthropoda</taxon>
        <taxon>Chelicerata</taxon>
        <taxon>Arachnida</taxon>
        <taxon>Araneae</taxon>
        <taxon>Araneomorphae</taxon>
        <taxon>Entelegynae</taxon>
        <taxon>Eresoidea</taxon>
        <taxon>Eresidae</taxon>
        <taxon>Stegodyphus</taxon>
    </lineage>
</organism>
<name>A0A087TX89_STEMI</name>
<feature type="compositionally biased region" description="Polar residues" evidence="1">
    <location>
        <begin position="391"/>
        <end position="411"/>
    </location>
</feature>
<evidence type="ECO:0000256" key="1">
    <source>
        <dbReference type="SAM" id="MobiDB-lite"/>
    </source>
</evidence>
<reference evidence="2 3" key="1">
    <citation type="submission" date="2013-11" db="EMBL/GenBank/DDBJ databases">
        <title>Genome sequencing of Stegodyphus mimosarum.</title>
        <authorList>
            <person name="Bechsgaard J."/>
        </authorList>
    </citation>
    <scope>NUCLEOTIDE SEQUENCE [LARGE SCALE GENOMIC DNA]</scope>
</reference>
<evidence type="ECO:0000313" key="3">
    <source>
        <dbReference type="Proteomes" id="UP000054359"/>
    </source>
</evidence>
<feature type="region of interest" description="Disordered" evidence="1">
    <location>
        <begin position="389"/>
        <end position="421"/>
    </location>
</feature>
<dbReference type="OMA" id="EENHVKF"/>
<proteinExistence type="predicted"/>
<feature type="non-terminal residue" evidence="2">
    <location>
        <position position="660"/>
    </location>
</feature>
<dbReference type="Proteomes" id="UP000054359">
    <property type="component" value="Unassembled WGS sequence"/>
</dbReference>
<protein>
    <submittedName>
        <fullName evidence="2">Uncharacterized protein</fullName>
    </submittedName>
</protein>
<dbReference type="OrthoDB" id="6418715at2759"/>
<dbReference type="AlphaFoldDB" id="A0A087TX89"/>
<evidence type="ECO:0000313" key="2">
    <source>
        <dbReference type="EMBL" id="KFM69728.1"/>
    </source>
</evidence>
<gene>
    <name evidence="2" type="ORF">X975_24310</name>
</gene>
<dbReference type="EMBL" id="KK117166">
    <property type="protein sequence ID" value="KFM69728.1"/>
    <property type="molecule type" value="Genomic_DNA"/>
</dbReference>